<keyword evidence="8" id="KW-0812">Transmembrane</keyword>
<evidence type="ECO:0000256" key="4">
    <source>
        <dbReference type="ARBA" id="ARBA00022840"/>
    </source>
</evidence>
<keyword evidence="7" id="KW-0175">Coiled coil</keyword>
<evidence type="ECO:0000313" key="11">
    <source>
        <dbReference type="EMBL" id="MDT0497466.1"/>
    </source>
</evidence>
<evidence type="ECO:0000256" key="7">
    <source>
        <dbReference type="SAM" id="Coils"/>
    </source>
</evidence>
<protein>
    <submittedName>
        <fullName evidence="11">Tetratricopeptide repeat protein</fullName>
    </submittedName>
</protein>
<evidence type="ECO:0000313" key="12">
    <source>
        <dbReference type="Proteomes" id="UP001254608"/>
    </source>
</evidence>
<keyword evidence="12" id="KW-1185">Reference proteome</keyword>
<dbReference type="Pfam" id="PF13181">
    <property type="entry name" value="TPR_8"/>
    <property type="match status" value="1"/>
</dbReference>
<keyword evidence="4" id="KW-0067">ATP-binding</keyword>
<dbReference type="CDD" id="cd00383">
    <property type="entry name" value="trans_reg_C"/>
    <property type="match status" value="1"/>
</dbReference>
<dbReference type="SMART" id="SM00862">
    <property type="entry name" value="Trans_reg_C"/>
    <property type="match status" value="1"/>
</dbReference>
<keyword evidence="3" id="KW-0418">Kinase</keyword>
<feature type="domain" description="OmpR/PhoB-type" evidence="10">
    <location>
        <begin position="21"/>
        <end position="119"/>
    </location>
</feature>
<evidence type="ECO:0000256" key="3">
    <source>
        <dbReference type="ARBA" id="ARBA00022777"/>
    </source>
</evidence>
<evidence type="ECO:0000259" key="10">
    <source>
        <dbReference type="PROSITE" id="PS51755"/>
    </source>
</evidence>
<dbReference type="InterPro" id="IPR019734">
    <property type="entry name" value="TPR_rpt"/>
</dbReference>
<keyword evidence="8" id="KW-0472">Membrane</keyword>
<dbReference type="Pfam" id="PF13424">
    <property type="entry name" value="TPR_12"/>
    <property type="match status" value="2"/>
</dbReference>
<dbReference type="PROSITE" id="PS51755">
    <property type="entry name" value="OMPR_PHOB"/>
    <property type="match status" value="1"/>
</dbReference>
<dbReference type="RefSeq" id="WP_311364857.1">
    <property type="nucleotide sequence ID" value="NZ_JAVRIC010000010.1"/>
</dbReference>
<dbReference type="Pfam" id="PF00486">
    <property type="entry name" value="Trans_reg_C"/>
    <property type="match status" value="1"/>
</dbReference>
<comment type="caution">
    <text evidence="11">The sequence shown here is derived from an EMBL/GenBank/DDBJ whole genome shotgun (WGS) entry which is preliminary data.</text>
</comment>
<dbReference type="Gene3D" id="1.25.40.10">
    <property type="entry name" value="Tetratricopeptide repeat domain"/>
    <property type="match status" value="3"/>
</dbReference>
<evidence type="ECO:0000256" key="5">
    <source>
        <dbReference type="ARBA" id="ARBA00023125"/>
    </source>
</evidence>
<keyword evidence="1" id="KW-0808">Transferase</keyword>
<reference evidence="11 12" key="1">
    <citation type="submission" date="2023-09" db="EMBL/GenBank/DDBJ databases">
        <authorList>
            <person name="Rey-Velasco X."/>
        </authorList>
    </citation>
    <scope>NUCLEOTIDE SEQUENCE [LARGE SCALE GENOMIC DNA]</scope>
    <source>
        <strain evidence="11 12">W345</strain>
    </source>
</reference>
<evidence type="ECO:0000256" key="1">
    <source>
        <dbReference type="ARBA" id="ARBA00022679"/>
    </source>
</evidence>
<dbReference type="PANTHER" id="PTHR43289">
    <property type="entry name" value="MITOGEN-ACTIVATED PROTEIN KINASE KINASE KINASE 20-RELATED"/>
    <property type="match status" value="1"/>
</dbReference>
<dbReference type="Pfam" id="PF13432">
    <property type="entry name" value="TPR_16"/>
    <property type="match status" value="1"/>
</dbReference>
<feature type="transmembrane region" description="Helical" evidence="8">
    <location>
        <begin position="449"/>
        <end position="470"/>
    </location>
</feature>
<dbReference type="SUPFAM" id="SSF48452">
    <property type="entry name" value="TPR-like"/>
    <property type="match status" value="2"/>
</dbReference>
<feature type="coiled-coil region" evidence="7">
    <location>
        <begin position="400"/>
        <end position="444"/>
    </location>
</feature>
<keyword evidence="2" id="KW-0547">Nucleotide-binding</keyword>
<accession>A0ABU2WHX4</accession>
<dbReference type="InterPro" id="IPR008271">
    <property type="entry name" value="Ser/Thr_kinase_AS"/>
</dbReference>
<dbReference type="Gene3D" id="1.10.510.10">
    <property type="entry name" value="Transferase(Phosphotransferase) domain 1"/>
    <property type="match status" value="1"/>
</dbReference>
<dbReference type="SMART" id="SM00220">
    <property type="entry name" value="S_TKc"/>
    <property type="match status" value="1"/>
</dbReference>
<dbReference type="InterPro" id="IPR011990">
    <property type="entry name" value="TPR-like_helical_dom_sf"/>
</dbReference>
<keyword evidence="5 6" id="KW-0238">DNA-binding</keyword>
<dbReference type="EMBL" id="JAVRIC010000010">
    <property type="protein sequence ID" value="MDT0497466.1"/>
    <property type="molecule type" value="Genomic_DNA"/>
</dbReference>
<dbReference type="InterPro" id="IPR036388">
    <property type="entry name" value="WH-like_DNA-bd_sf"/>
</dbReference>
<dbReference type="InterPro" id="IPR016032">
    <property type="entry name" value="Sig_transdc_resp-reg_C-effctor"/>
</dbReference>
<dbReference type="PROSITE" id="PS50011">
    <property type="entry name" value="PROTEIN_KINASE_DOM"/>
    <property type="match status" value="1"/>
</dbReference>
<sequence>MRLVVPDRIPDAEIATQTPAAGELRWQFSVFELNEATRELFRDGVLLHLEPKPLNLLMYLLRRPGELVTKDELIEVVWSGRVVTDNVVARCVTKLREVFGDEGQALLKTVHGYGYRFTARAVRVCDDAPEAAPLPQFRPGDSPPGRPEWVLVEHLASAGEVWLGRHRSSGAQSVFKFATDGRGLTSLKREISIYRLIRGALQAPLPVVDILDWNLDEAPSFIEIEHHPLGSLRDWVEGRGGLALLPLSERLALIAEIAVEVAAIHSIGVLHKDLKPANVLVSGIGQQRARLLLRDFGSGRVDIERLGALELSRLGFSQSQLGERETLGTLLYTAPEVLSGQLPTVKADLYALGVMLFQFVVGDLRRPLAPGWERDVSDELLREDIARAADIQPEHRLADAAELAQRLRTLQERRDRVEARSREAAARQRTLEQAERDRLALERTRARRAWMYALVATLVLGIAVSFWLYLREREAERRASTAAGTAYAINAFLNDDVLSAADPYLSGGGRNVTVNSILSRAAGRLGALKDRPTVHAQLSLTIGQAYVNLGLTDEARDVYTQALDNARGRLSPQSGEMQSLFRRLAWLALEDGRYPEAHRLFDELYESAQVLPDPWRPEALLRARYGLARLDYDTGNFVRAVQDYDAILADLREQGVDNPRFQREVEWDLAQSLYETHDWARADTLTRNVEAYFSESLGAESPGLYWIRVGYGLSLLVRERFGEAGELFEAVLAQSTQTLGERHPVSMACTEALGMIRLRQGDAAEALPYFQTVLDWRMRYRGPQHYLTREAMLRKAEALYGLNRYSEAEELLTRARELSVAQLGEEHPASLSISRVLAETRAALGNTVQAQAMFDRVLALGPRRMPANNLRLAWTHFGLGRLYRAQGREVRAAVQFEQAYLAFEAAFGSQDSRTLEAQRLLRNPSAAPSPRLF</sequence>
<evidence type="ECO:0000256" key="8">
    <source>
        <dbReference type="SAM" id="Phobius"/>
    </source>
</evidence>
<organism evidence="11 12">
    <name type="scientific">Banduia mediterranea</name>
    <dbReference type="NCBI Taxonomy" id="3075609"/>
    <lineage>
        <taxon>Bacteria</taxon>
        <taxon>Pseudomonadati</taxon>
        <taxon>Pseudomonadota</taxon>
        <taxon>Gammaproteobacteria</taxon>
        <taxon>Nevskiales</taxon>
        <taxon>Algiphilaceae</taxon>
        <taxon>Banduia</taxon>
    </lineage>
</organism>
<dbReference type="SMART" id="SM00028">
    <property type="entry name" value="TPR"/>
    <property type="match status" value="4"/>
</dbReference>
<evidence type="ECO:0000256" key="6">
    <source>
        <dbReference type="PROSITE-ProRule" id="PRU01091"/>
    </source>
</evidence>
<feature type="DNA-binding region" description="OmpR/PhoB-type" evidence="6">
    <location>
        <begin position="21"/>
        <end position="119"/>
    </location>
</feature>
<keyword evidence="8" id="KW-1133">Transmembrane helix</keyword>
<dbReference type="SUPFAM" id="SSF46894">
    <property type="entry name" value="C-terminal effector domain of the bipartite response regulators"/>
    <property type="match status" value="1"/>
</dbReference>
<dbReference type="Proteomes" id="UP001254608">
    <property type="component" value="Unassembled WGS sequence"/>
</dbReference>
<evidence type="ECO:0000256" key="2">
    <source>
        <dbReference type="ARBA" id="ARBA00022741"/>
    </source>
</evidence>
<proteinExistence type="predicted"/>
<dbReference type="InterPro" id="IPR000719">
    <property type="entry name" value="Prot_kinase_dom"/>
</dbReference>
<name>A0ABU2WHX4_9GAMM</name>
<dbReference type="InterPro" id="IPR001867">
    <property type="entry name" value="OmpR/PhoB-type_DNA-bd"/>
</dbReference>
<evidence type="ECO:0000259" key="9">
    <source>
        <dbReference type="PROSITE" id="PS50011"/>
    </source>
</evidence>
<dbReference type="PANTHER" id="PTHR43289:SF33">
    <property type="entry name" value="SERINE_THREONINE KINASE 31"/>
    <property type="match status" value="1"/>
</dbReference>
<dbReference type="PROSITE" id="PS00108">
    <property type="entry name" value="PROTEIN_KINASE_ST"/>
    <property type="match status" value="1"/>
</dbReference>
<dbReference type="InterPro" id="IPR011009">
    <property type="entry name" value="Kinase-like_dom_sf"/>
</dbReference>
<dbReference type="Gene3D" id="1.10.10.10">
    <property type="entry name" value="Winged helix-like DNA-binding domain superfamily/Winged helix DNA-binding domain"/>
    <property type="match status" value="1"/>
</dbReference>
<dbReference type="Pfam" id="PF00069">
    <property type="entry name" value="Pkinase"/>
    <property type="match status" value="1"/>
</dbReference>
<feature type="domain" description="Protein kinase" evidence="9">
    <location>
        <begin position="147"/>
        <end position="439"/>
    </location>
</feature>
<gene>
    <name evidence="11" type="ORF">RM530_08825</name>
</gene>
<dbReference type="SUPFAM" id="SSF56112">
    <property type="entry name" value="Protein kinase-like (PK-like)"/>
    <property type="match status" value="1"/>
</dbReference>